<evidence type="ECO:0000256" key="5">
    <source>
        <dbReference type="SAM" id="SignalP"/>
    </source>
</evidence>
<evidence type="ECO:0000256" key="4">
    <source>
        <dbReference type="SAM" id="MobiDB-lite"/>
    </source>
</evidence>
<dbReference type="AlphaFoldDB" id="A0AAU7DVX4"/>
<dbReference type="GO" id="GO:0055052">
    <property type="term" value="C:ATP-binding cassette (ABC) transporter complex, substrate-binding subunit-containing"/>
    <property type="evidence" value="ECO:0007669"/>
    <property type="project" value="TreeGrafter"/>
</dbReference>
<evidence type="ECO:0000256" key="1">
    <source>
        <dbReference type="ARBA" id="ARBA00008520"/>
    </source>
</evidence>
<dbReference type="GO" id="GO:0015768">
    <property type="term" value="P:maltose transport"/>
    <property type="evidence" value="ECO:0007669"/>
    <property type="project" value="TreeGrafter"/>
</dbReference>
<sequence length="421" mass="44170">MKITRLAAVGAIAALALAGCSTNGSTQEPKPTDSSATSETPEEPAANTELTVWLAGETDTPEPAVEWLTKAAADQLQVDLKVERIGWGDLVPKVTTSIGDASTTPDIVELGNTQVQAFTHAGAFTDITALWDSIGGKGLSLQGMVDGGSVEGTLYAAPYYAGSRVVFYNEDLVAADQLPKTLGDLTALAEKLNTDDVSGFYIGGQDWRNGISWIFANGGQIATFEDGKWVGQLSSENSLKGLTEFQTLLATGTNAPKDGTDADLWVPFNEGKAAMFMAPGWAAGLIEADFKWSAFPLPGVDGGVAPVFLGGSNIGISAASANQEKAAEVLKLMLSKDYQLILAEAGLSTIYPEHEELAKGDPVKEASAAAAADGIIPVPSAKWAAFEESKQLEELFYEIASGGDVKEIAAKYDVILNEQLN</sequence>
<keyword evidence="3 5" id="KW-0732">Signal</keyword>
<dbReference type="GO" id="GO:0042956">
    <property type="term" value="P:maltodextrin transmembrane transport"/>
    <property type="evidence" value="ECO:0007669"/>
    <property type="project" value="TreeGrafter"/>
</dbReference>
<comment type="similarity">
    <text evidence="1">Belongs to the bacterial solute-binding protein 1 family.</text>
</comment>
<proteinExistence type="inferred from homology"/>
<evidence type="ECO:0000256" key="2">
    <source>
        <dbReference type="ARBA" id="ARBA00022448"/>
    </source>
</evidence>
<feature type="chain" id="PRO_5043873669" evidence="5">
    <location>
        <begin position="19"/>
        <end position="421"/>
    </location>
</feature>
<evidence type="ECO:0000256" key="3">
    <source>
        <dbReference type="ARBA" id="ARBA00022729"/>
    </source>
</evidence>
<keyword evidence="2" id="KW-0813">Transport</keyword>
<evidence type="ECO:0000313" key="6">
    <source>
        <dbReference type="EMBL" id="XBH21118.1"/>
    </source>
</evidence>
<name>A0AAU7DVX4_9MICO</name>
<feature type="compositionally biased region" description="Polar residues" evidence="4">
    <location>
        <begin position="21"/>
        <end position="39"/>
    </location>
</feature>
<accession>A0AAU7DVX4</accession>
<feature type="signal peptide" evidence="5">
    <location>
        <begin position="1"/>
        <end position="18"/>
    </location>
</feature>
<dbReference type="Gene3D" id="3.40.190.10">
    <property type="entry name" value="Periplasmic binding protein-like II"/>
    <property type="match status" value="1"/>
</dbReference>
<dbReference type="PANTHER" id="PTHR30061">
    <property type="entry name" value="MALTOSE-BINDING PERIPLASMIC PROTEIN"/>
    <property type="match status" value="1"/>
</dbReference>
<protein>
    <submittedName>
        <fullName evidence="6">Extracellular solute-binding protein</fullName>
    </submittedName>
</protein>
<dbReference type="InterPro" id="IPR006059">
    <property type="entry name" value="SBP"/>
</dbReference>
<dbReference type="PROSITE" id="PS51257">
    <property type="entry name" value="PROKAR_LIPOPROTEIN"/>
    <property type="match status" value="1"/>
</dbReference>
<organism evidence="6">
    <name type="scientific">Jonesiaceae bacterium BS-20</name>
    <dbReference type="NCBI Taxonomy" id="3120821"/>
    <lineage>
        <taxon>Bacteria</taxon>
        <taxon>Bacillati</taxon>
        <taxon>Actinomycetota</taxon>
        <taxon>Actinomycetes</taxon>
        <taxon>Micrococcales</taxon>
        <taxon>Jonesiaceae</taxon>
    </lineage>
</organism>
<dbReference type="GO" id="GO:1901982">
    <property type="term" value="F:maltose binding"/>
    <property type="evidence" value="ECO:0007669"/>
    <property type="project" value="TreeGrafter"/>
</dbReference>
<dbReference type="PANTHER" id="PTHR30061:SF50">
    <property type="entry name" value="MALTOSE_MALTODEXTRIN-BINDING PERIPLASMIC PROTEIN"/>
    <property type="match status" value="1"/>
</dbReference>
<dbReference type="EMBL" id="CP146203">
    <property type="protein sequence ID" value="XBH21118.1"/>
    <property type="molecule type" value="Genomic_DNA"/>
</dbReference>
<gene>
    <name evidence="6" type="ORF">V5R04_12985</name>
</gene>
<dbReference type="SUPFAM" id="SSF53850">
    <property type="entry name" value="Periplasmic binding protein-like II"/>
    <property type="match status" value="1"/>
</dbReference>
<reference evidence="6" key="1">
    <citation type="submission" date="2024-02" db="EMBL/GenBank/DDBJ databases">
        <title>Tomenella chthoni gen. nov. sp. nov., a member of the family Jonesiaceae isolated from bat guano.</title>
        <authorList>
            <person name="Miller S.L."/>
            <person name="King J."/>
            <person name="Sankaranarayanan K."/>
            <person name="Lawson P.A."/>
        </authorList>
    </citation>
    <scope>NUCLEOTIDE SEQUENCE</scope>
    <source>
        <strain evidence="6">BS-20</strain>
    </source>
</reference>
<dbReference type="Pfam" id="PF13416">
    <property type="entry name" value="SBP_bac_8"/>
    <property type="match status" value="1"/>
</dbReference>
<feature type="region of interest" description="Disordered" evidence="4">
    <location>
        <begin position="21"/>
        <end position="46"/>
    </location>
</feature>